<dbReference type="AlphaFoldDB" id="A0A1Y2B1F8"/>
<organism evidence="1 2">
    <name type="scientific">Rhizoclosmatium globosum</name>
    <dbReference type="NCBI Taxonomy" id="329046"/>
    <lineage>
        <taxon>Eukaryota</taxon>
        <taxon>Fungi</taxon>
        <taxon>Fungi incertae sedis</taxon>
        <taxon>Chytridiomycota</taxon>
        <taxon>Chytridiomycota incertae sedis</taxon>
        <taxon>Chytridiomycetes</taxon>
        <taxon>Chytridiales</taxon>
        <taxon>Chytriomycetaceae</taxon>
        <taxon>Rhizoclosmatium</taxon>
    </lineage>
</organism>
<evidence type="ECO:0000313" key="2">
    <source>
        <dbReference type="Proteomes" id="UP000193642"/>
    </source>
</evidence>
<dbReference type="EMBL" id="MCGO01000094">
    <property type="protein sequence ID" value="ORY28576.1"/>
    <property type="molecule type" value="Genomic_DNA"/>
</dbReference>
<reference evidence="1 2" key="1">
    <citation type="submission" date="2016-07" db="EMBL/GenBank/DDBJ databases">
        <title>Pervasive Adenine N6-methylation of Active Genes in Fungi.</title>
        <authorList>
            <consortium name="DOE Joint Genome Institute"/>
            <person name="Mondo S.J."/>
            <person name="Dannebaum R.O."/>
            <person name="Kuo R.C."/>
            <person name="Labutti K."/>
            <person name="Haridas S."/>
            <person name="Kuo A."/>
            <person name="Salamov A."/>
            <person name="Ahrendt S.R."/>
            <person name="Lipzen A."/>
            <person name="Sullivan W."/>
            <person name="Andreopoulos W.B."/>
            <person name="Clum A."/>
            <person name="Lindquist E."/>
            <person name="Daum C."/>
            <person name="Ramamoorthy G.K."/>
            <person name="Gryganskyi A."/>
            <person name="Culley D."/>
            <person name="Magnuson J.K."/>
            <person name="James T.Y."/>
            <person name="O'Malley M.A."/>
            <person name="Stajich J.E."/>
            <person name="Spatafora J.W."/>
            <person name="Visel A."/>
            <person name="Grigoriev I.V."/>
        </authorList>
    </citation>
    <scope>NUCLEOTIDE SEQUENCE [LARGE SCALE GENOMIC DNA]</scope>
    <source>
        <strain evidence="1 2">JEL800</strain>
    </source>
</reference>
<feature type="non-terminal residue" evidence="1">
    <location>
        <position position="64"/>
    </location>
</feature>
<name>A0A1Y2B1F8_9FUNG</name>
<gene>
    <name evidence="1" type="ORF">BCR33DRAFT_725049</name>
</gene>
<dbReference type="Proteomes" id="UP000193642">
    <property type="component" value="Unassembled WGS sequence"/>
</dbReference>
<comment type="caution">
    <text evidence="1">The sequence shown here is derived from an EMBL/GenBank/DDBJ whole genome shotgun (WGS) entry which is preliminary data.</text>
</comment>
<sequence length="64" mass="7301">MPQRRMLTFVLGYSRRVWYCGWVARLMMPFVVPLSTTSLGGASALATRFNRIQSPTPSHRCARL</sequence>
<protein>
    <submittedName>
        <fullName evidence="1">Uncharacterized protein</fullName>
    </submittedName>
</protein>
<accession>A0A1Y2B1F8</accession>
<proteinExistence type="predicted"/>
<keyword evidence="2" id="KW-1185">Reference proteome</keyword>
<evidence type="ECO:0000313" key="1">
    <source>
        <dbReference type="EMBL" id="ORY28576.1"/>
    </source>
</evidence>